<comment type="caution">
    <text evidence="2">The sequence shown here is derived from an EMBL/GenBank/DDBJ whole genome shotgun (WGS) entry which is preliminary data.</text>
</comment>
<dbReference type="Proteomes" id="UP000257706">
    <property type="component" value="Unassembled WGS sequence"/>
</dbReference>
<protein>
    <submittedName>
        <fullName evidence="2">Uncharacterized protein</fullName>
    </submittedName>
</protein>
<evidence type="ECO:0000313" key="3">
    <source>
        <dbReference type="Proteomes" id="UP000075787"/>
    </source>
</evidence>
<proteinExistence type="predicted"/>
<accession>A0A162L3B1</accession>
<dbReference type="GeneID" id="97242391"/>
<evidence type="ECO:0000313" key="1">
    <source>
        <dbReference type="EMBL" id="HAE50171.1"/>
    </source>
</evidence>
<dbReference type="Proteomes" id="UP000075787">
    <property type="component" value="Unassembled WGS sequence"/>
</dbReference>
<evidence type="ECO:0000313" key="4">
    <source>
        <dbReference type="Proteomes" id="UP000257706"/>
    </source>
</evidence>
<organism evidence="2 3">
    <name type="scientific">Tistrella mobilis</name>
    <dbReference type="NCBI Taxonomy" id="171437"/>
    <lineage>
        <taxon>Bacteria</taxon>
        <taxon>Pseudomonadati</taxon>
        <taxon>Pseudomonadota</taxon>
        <taxon>Alphaproteobacteria</taxon>
        <taxon>Geminicoccales</taxon>
        <taxon>Geminicoccaceae</taxon>
        <taxon>Tistrella</taxon>
    </lineage>
</organism>
<reference evidence="1 4" key="2">
    <citation type="journal article" date="2018" name="Nat. Biotechnol.">
        <title>A standardized bacterial taxonomy based on genome phylogeny substantially revises the tree of life.</title>
        <authorList>
            <person name="Parks D.H."/>
            <person name="Chuvochina M."/>
            <person name="Waite D.W."/>
            <person name="Rinke C."/>
            <person name="Skarshewski A."/>
            <person name="Chaumeil P.A."/>
            <person name="Hugenholtz P."/>
        </authorList>
    </citation>
    <scope>NUCLEOTIDE SEQUENCE [LARGE SCALE GENOMIC DNA]</scope>
    <source>
        <strain evidence="1">UBA8739</strain>
    </source>
</reference>
<dbReference type="OrthoDB" id="7515000at2"/>
<name>A0A162L3B1_9PROT</name>
<dbReference type="EMBL" id="DMAI01000363">
    <property type="protein sequence ID" value="HAE50171.1"/>
    <property type="molecule type" value="Genomic_DNA"/>
</dbReference>
<evidence type="ECO:0000313" key="2">
    <source>
        <dbReference type="EMBL" id="KYO53061.1"/>
    </source>
</evidence>
<dbReference type="EMBL" id="LPZR01000128">
    <property type="protein sequence ID" value="KYO53061.1"/>
    <property type="molecule type" value="Genomic_DNA"/>
</dbReference>
<gene>
    <name evidence="2" type="ORF">AUP44_27195</name>
    <name evidence="1" type="ORF">DCK97_22400</name>
</gene>
<sequence length="62" mass="6985">MRSGHDLIVDFRTGEDRIDITGWQVDSLSSIFMEQTAGDTVLSFDGAMLRVHGRVMADDLIW</sequence>
<reference evidence="2 3" key="1">
    <citation type="submission" date="2015-12" db="EMBL/GenBank/DDBJ databases">
        <title>Genome sequence of Tistrella mobilis MCCC 1A02139.</title>
        <authorList>
            <person name="Lu L."/>
            <person name="Lai Q."/>
            <person name="Shao Z."/>
            <person name="Qian P."/>
        </authorList>
    </citation>
    <scope>NUCLEOTIDE SEQUENCE [LARGE SCALE GENOMIC DNA]</scope>
    <source>
        <strain evidence="2 3">MCCC 1A02139</strain>
    </source>
</reference>
<dbReference type="Gene3D" id="2.150.10.10">
    <property type="entry name" value="Serralysin-like metalloprotease, C-terminal"/>
    <property type="match status" value="1"/>
</dbReference>
<dbReference type="InterPro" id="IPR011049">
    <property type="entry name" value="Serralysin-like_metalloprot_C"/>
</dbReference>
<dbReference type="RefSeq" id="WP_062763787.1">
    <property type="nucleotide sequence ID" value="NZ_CP121045.1"/>
</dbReference>
<dbReference type="SUPFAM" id="SSF51120">
    <property type="entry name" value="beta-Roll"/>
    <property type="match status" value="1"/>
</dbReference>
<dbReference type="AlphaFoldDB" id="A0A162L3B1"/>